<accession>A0A6A6QZD7</accession>
<evidence type="ECO:0008006" key="4">
    <source>
        <dbReference type="Google" id="ProtNLM"/>
    </source>
</evidence>
<evidence type="ECO:0000313" key="3">
    <source>
        <dbReference type="Proteomes" id="UP000799750"/>
    </source>
</evidence>
<dbReference type="PANTHER" id="PTHR36978:SF4">
    <property type="entry name" value="P-LOOP CONTAINING NUCLEOSIDE TRIPHOSPHATE HYDROLASE PROTEIN"/>
    <property type="match status" value="1"/>
</dbReference>
<reference evidence="2" key="1">
    <citation type="journal article" date="2020" name="Stud. Mycol.">
        <title>101 Dothideomycetes genomes: a test case for predicting lifestyles and emergence of pathogens.</title>
        <authorList>
            <person name="Haridas S."/>
            <person name="Albert R."/>
            <person name="Binder M."/>
            <person name="Bloem J."/>
            <person name="Labutti K."/>
            <person name="Salamov A."/>
            <person name="Andreopoulos B."/>
            <person name="Baker S."/>
            <person name="Barry K."/>
            <person name="Bills G."/>
            <person name="Bluhm B."/>
            <person name="Cannon C."/>
            <person name="Castanera R."/>
            <person name="Culley D."/>
            <person name="Daum C."/>
            <person name="Ezra D."/>
            <person name="Gonzalez J."/>
            <person name="Henrissat B."/>
            <person name="Kuo A."/>
            <person name="Liang C."/>
            <person name="Lipzen A."/>
            <person name="Lutzoni F."/>
            <person name="Magnuson J."/>
            <person name="Mondo S."/>
            <person name="Nolan M."/>
            <person name="Ohm R."/>
            <person name="Pangilinan J."/>
            <person name="Park H.-J."/>
            <person name="Ramirez L."/>
            <person name="Alfaro M."/>
            <person name="Sun H."/>
            <person name="Tritt A."/>
            <person name="Yoshinaga Y."/>
            <person name="Zwiers L.-H."/>
            <person name="Turgeon B."/>
            <person name="Goodwin S."/>
            <person name="Spatafora J."/>
            <person name="Crous P."/>
            <person name="Grigoriev I."/>
        </authorList>
    </citation>
    <scope>NUCLEOTIDE SEQUENCE</scope>
    <source>
        <strain evidence="2">CBS 269.34</strain>
    </source>
</reference>
<dbReference type="InterPro" id="IPR040632">
    <property type="entry name" value="Sulfotransfer_4"/>
</dbReference>
<dbReference type="Pfam" id="PF17784">
    <property type="entry name" value="Sulfotransfer_4"/>
    <property type="match status" value="1"/>
</dbReference>
<dbReference type="SUPFAM" id="SSF52540">
    <property type="entry name" value="P-loop containing nucleoside triphosphate hydrolases"/>
    <property type="match status" value="1"/>
</dbReference>
<keyword evidence="3" id="KW-1185">Reference proteome</keyword>
<protein>
    <recommendedName>
        <fullName evidence="4">P-loop containing nucleoside triphosphate hydrolase protein</fullName>
    </recommendedName>
</protein>
<proteinExistence type="predicted"/>
<feature type="transmembrane region" description="Helical" evidence="1">
    <location>
        <begin position="235"/>
        <end position="259"/>
    </location>
</feature>
<dbReference type="OrthoDB" id="3832620at2759"/>
<keyword evidence="1" id="KW-1133">Transmembrane helix</keyword>
<sequence length="323" mass="36023">MSSQIQNAGVPVTAPSKKQPKLFVVGLPRTCTTSIKAALQELGIGPCHHLLDPMFQFERIAKSAALLAEPNKEKRQKMLRELFDGYEAALEMPVSACVDDLVEMYPDAKFILSYRENPDVWLKSYEGMGLDVRGNLYRAIVYFMPGAASSSDLLRNWTRKYNRNFGIPDKPCKELFYFHNNWVREVVPKQKLLEFHPKMGWAPLCKFVGKDISIAGNRPFPRLNEKGYIAKVKHLSMFLGISFYTICSILLYFAVMFMMSLDTSAWSPSNAQSWGISQARNIQSTICSIGLDAGLAQGNASSPMAASAVWSGIGVQKGFAAVR</sequence>
<organism evidence="2 3">
    <name type="scientific">Lophium mytilinum</name>
    <dbReference type="NCBI Taxonomy" id="390894"/>
    <lineage>
        <taxon>Eukaryota</taxon>
        <taxon>Fungi</taxon>
        <taxon>Dikarya</taxon>
        <taxon>Ascomycota</taxon>
        <taxon>Pezizomycotina</taxon>
        <taxon>Dothideomycetes</taxon>
        <taxon>Pleosporomycetidae</taxon>
        <taxon>Mytilinidiales</taxon>
        <taxon>Mytilinidiaceae</taxon>
        <taxon>Lophium</taxon>
    </lineage>
</organism>
<keyword evidence="1" id="KW-0812">Transmembrane</keyword>
<dbReference type="PANTHER" id="PTHR36978">
    <property type="entry name" value="P-LOOP CONTAINING NUCLEOTIDE TRIPHOSPHATE HYDROLASE"/>
    <property type="match status" value="1"/>
</dbReference>
<dbReference type="AlphaFoldDB" id="A0A6A6QZD7"/>
<keyword evidence="1" id="KW-0472">Membrane</keyword>
<dbReference type="EMBL" id="MU004186">
    <property type="protein sequence ID" value="KAF2497374.1"/>
    <property type="molecule type" value="Genomic_DNA"/>
</dbReference>
<dbReference type="InterPro" id="IPR027417">
    <property type="entry name" value="P-loop_NTPase"/>
</dbReference>
<evidence type="ECO:0000256" key="1">
    <source>
        <dbReference type="SAM" id="Phobius"/>
    </source>
</evidence>
<name>A0A6A6QZD7_9PEZI</name>
<dbReference type="Gene3D" id="3.40.50.300">
    <property type="entry name" value="P-loop containing nucleotide triphosphate hydrolases"/>
    <property type="match status" value="1"/>
</dbReference>
<evidence type="ECO:0000313" key="2">
    <source>
        <dbReference type="EMBL" id="KAF2497374.1"/>
    </source>
</evidence>
<gene>
    <name evidence="2" type="ORF">BU16DRAFT_457607</name>
</gene>
<dbReference type="Proteomes" id="UP000799750">
    <property type="component" value="Unassembled WGS sequence"/>
</dbReference>